<feature type="compositionally biased region" description="Low complexity" evidence="5">
    <location>
        <begin position="292"/>
        <end position="318"/>
    </location>
</feature>
<proteinExistence type="predicted"/>
<organism evidence="7 8">
    <name type="scientific">Monodon monoceros</name>
    <name type="common">Narwhal</name>
    <name type="synonym">Ceratodon monodon</name>
    <dbReference type="NCBI Taxonomy" id="40151"/>
    <lineage>
        <taxon>Eukaryota</taxon>
        <taxon>Metazoa</taxon>
        <taxon>Chordata</taxon>
        <taxon>Craniata</taxon>
        <taxon>Vertebrata</taxon>
        <taxon>Euteleostomi</taxon>
        <taxon>Mammalia</taxon>
        <taxon>Eutheria</taxon>
        <taxon>Laurasiatheria</taxon>
        <taxon>Artiodactyla</taxon>
        <taxon>Whippomorpha</taxon>
        <taxon>Cetacea</taxon>
        <taxon>Odontoceti</taxon>
        <taxon>Monodontidae</taxon>
        <taxon>Monodon</taxon>
    </lineage>
</organism>
<comment type="caution">
    <text evidence="7">The sequence shown here is derived from an EMBL/GenBank/DDBJ whole genome shotgun (WGS) entry which is preliminary data.</text>
</comment>
<evidence type="ECO:0000259" key="6">
    <source>
        <dbReference type="Pfam" id="PF15259"/>
    </source>
</evidence>
<evidence type="ECO:0000256" key="1">
    <source>
        <dbReference type="ARBA" id="ARBA00004245"/>
    </source>
</evidence>
<keyword evidence="2" id="KW-0963">Cytoplasm</keyword>
<gene>
    <name evidence="7" type="ORF">EI555_017222</name>
</gene>
<comment type="subcellular location">
    <subcellularLocation>
        <location evidence="1">Cytoplasm</location>
        <location evidence="1">Cytoskeleton</location>
    </subcellularLocation>
</comment>
<feature type="region of interest" description="Disordered" evidence="5">
    <location>
        <begin position="614"/>
        <end position="641"/>
    </location>
</feature>
<feature type="compositionally biased region" description="Basic and acidic residues" evidence="5">
    <location>
        <begin position="235"/>
        <end position="254"/>
    </location>
</feature>
<feature type="domain" description="G2 and S phase-expressed protein 1 N-terminal" evidence="6">
    <location>
        <begin position="2"/>
        <end position="139"/>
    </location>
</feature>
<feature type="compositionally biased region" description="Low complexity" evidence="5">
    <location>
        <begin position="85"/>
        <end position="95"/>
    </location>
</feature>
<feature type="region of interest" description="Disordered" evidence="5">
    <location>
        <begin position="117"/>
        <end position="343"/>
    </location>
</feature>
<feature type="region of interest" description="Disordered" evidence="5">
    <location>
        <begin position="356"/>
        <end position="422"/>
    </location>
</feature>
<reference evidence="8" key="1">
    <citation type="journal article" date="2019" name="IScience">
        <title>Narwhal Genome Reveals Long-Term Low Genetic Diversity despite Current Large Abundance Size.</title>
        <authorList>
            <person name="Westbury M.V."/>
            <person name="Petersen B."/>
            <person name="Garde E."/>
            <person name="Heide-Jorgensen M.P."/>
            <person name="Lorenzen E.D."/>
        </authorList>
    </citation>
    <scope>NUCLEOTIDE SEQUENCE [LARGE SCALE GENOMIC DNA]</scope>
</reference>
<sequence>TLLLADEKFDFDLSLSSSSANEDDEVFLGPVGHKERCIAASLELNHQVPEEPPLPASWSPLTGEKFVEVYKEAHLLALQIQSNSKAKATPAATPKDPGSQGVEGFIQESKLKIHLFERENEAKKSPKSLKRETYHLPDSPSRGPPLWGTQPPSGAALPAAPAQASCPQTLGPPHASCSSLPVEPGAAHPPDQAGTQKKVTSTLLPRASSLRGKSIPSALEKPMKEKPASPSRMKILNEKDSHSSVPPDKPRAARDVASLPAGGNHVVQGKRSLPVPNKFGLKKTMLKPPGCAGSLARKSSSGSVSGVSASVCASPAAGKAKPRERASIPADSSQSNTSQSGRTGLVLPRLCLQPGPAGVSCRQSQRPGVAESTAEQPRAPTRAALTQPQSPGQGGPGLNSHLSLSQSSQMNKTGSTRRHDSCLNSKAKVMPTATGQFKIPECSTEPGVFADTDALTDGAFGAAPGAGPVDCVQQCLLPLPKRPQPDTPLAEVLPLPGCRLVPHCPAVSRVEPQDSCPPLPRRGPQPSALLTSARSLREAVPVASQHQVHSGHTFRRSSRAEWFREVCPQGCGRDPAVEHVQLCPCGEPLDDFRVSRVAHSTPARWSSASQSLISSVRTPVSTGRRSALPTPASRRLSGLPLATPKTMPRILASSLRVSARRLSSEPQKKSAVRTAPVREGDSRAATGPSGWSPDGSFPPASAVPQALNFSPEKSDFSFSKSVTTEVALDEAQPPEATTPSEALLVDVKLDQLSVTLRAAATPPGDLPLIDFCKTPEASVALGSGSGPLVDLLTNTPDADRRAVAKPCHEVGQLIDLASPLILLSPKADKENVESPLLKF</sequence>
<dbReference type="GO" id="GO:0008017">
    <property type="term" value="F:microtubule binding"/>
    <property type="evidence" value="ECO:0007669"/>
    <property type="project" value="TreeGrafter"/>
</dbReference>
<feature type="region of interest" description="Disordered" evidence="5">
    <location>
        <begin position="83"/>
        <end position="102"/>
    </location>
</feature>
<dbReference type="GO" id="GO:0005881">
    <property type="term" value="C:cytoplasmic microtubule"/>
    <property type="evidence" value="ECO:0007669"/>
    <property type="project" value="TreeGrafter"/>
</dbReference>
<dbReference type="AlphaFoldDB" id="A0A4U1F045"/>
<feature type="non-terminal residue" evidence="7">
    <location>
        <position position="1"/>
    </location>
</feature>
<dbReference type="PANTHER" id="PTHR21584">
    <property type="entry name" value="DIFFERENTIAL DISPLAY AND ACTIVATED BY P53 DDA3 /G2 S PHASE EXPRESSED 1"/>
    <property type="match status" value="1"/>
</dbReference>
<evidence type="ECO:0000256" key="5">
    <source>
        <dbReference type="SAM" id="MobiDB-lite"/>
    </source>
</evidence>
<feature type="compositionally biased region" description="Polar residues" evidence="5">
    <location>
        <begin position="193"/>
        <end position="203"/>
    </location>
</feature>
<feature type="compositionally biased region" description="Basic and acidic residues" evidence="5">
    <location>
        <begin position="117"/>
        <end position="135"/>
    </location>
</feature>
<evidence type="ECO:0000313" key="8">
    <source>
        <dbReference type="Proteomes" id="UP000308365"/>
    </source>
</evidence>
<accession>A0A4U1F045</accession>
<keyword evidence="3" id="KW-0597">Phosphoprotein</keyword>
<name>A0A4U1F045_MONMO</name>
<evidence type="ECO:0000256" key="3">
    <source>
        <dbReference type="ARBA" id="ARBA00022553"/>
    </source>
</evidence>
<protein>
    <recommendedName>
        <fullName evidence="6">G2 and S phase-expressed protein 1 N-terminal domain-containing protein</fullName>
    </recommendedName>
</protein>
<evidence type="ECO:0000256" key="4">
    <source>
        <dbReference type="ARBA" id="ARBA00023212"/>
    </source>
</evidence>
<feature type="compositionally biased region" description="Low complexity" evidence="5">
    <location>
        <begin position="400"/>
        <end position="409"/>
    </location>
</feature>
<evidence type="ECO:0000256" key="2">
    <source>
        <dbReference type="ARBA" id="ARBA00022490"/>
    </source>
</evidence>
<dbReference type="InterPro" id="IPR026657">
    <property type="entry name" value="DDA3/GTSE-1"/>
</dbReference>
<dbReference type="EMBL" id="RWIC01000599">
    <property type="protein sequence ID" value="TKC41866.1"/>
    <property type="molecule type" value="Genomic_DNA"/>
</dbReference>
<dbReference type="InterPro" id="IPR032768">
    <property type="entry name" value="GTSE1_N"/>
</dbReference>
<feature type="compositionally biased region" description="Polar residues" evidence="5">
    <location>
        <begin position="614"/>
        <end position="624"/>
    </location>
</feature>
<feature type="compositionally biased region" description="Polar residues" evidence="5">
    <location>
        <begin position="330"/>
        <end position="342"/>
    </location>
</feature>
<dbReference type="Proteomes" id="UP000308365">
    <property type="component" value="Unassembled WGS sequence"/>
</dbReference>
<evidence type="ECO:0000313" key="7">
    <source>
        <dbReference type="EMBL" id="TKC41866.1"/>
    </source>
</evidence>
<keyword evidence="4" id="KW-0206">Cytoskeleton</keyword>
<dbReference type="PANTHER" id="PTHR21584:SF10">
    <property type="entry name" value="G2 AND S PHASE-EXPRESSED PROTEIN 1"/>
    <property type="match status" value="1"/>
</dbReference>
<feature type="compositionally biased region" description="Low complexity" evidence="5">
    <location>
        <begin position="150"/>
        <end position="168"/>
    </location>
</feature>
<feature type="region of interest" description="Disordered" evidence="5">
    <location>
        <begin position="658"/>
        <end position="706"/>
    </location>
</feature>
<dbReference type="Pfam" id="PF15259">
    <property type="entry name" value="GTSE1_N"/>
    <property type="match status" value="1"/>
</dbReference>